<evidence type="ECO:0000256" key="1">
    <source>
        <dbReference type="ARBA" id="ARBA00007100"/>
    </source>
</evidence>
<feature type="domain" description="Protein SirB1 N-terminal" evidence="5">
    <location>
        <begin position="527"/>
        <end position="678"/>
    </location>
</feature>
<dbReference type="Pfam" id="PF13369">
    <property type="entry name" value="Transglut_core2"/>
    <property type="match status" value="1"/>
</dbReference>
<dbReference type="GO" id="GO:0006508">
    <property type="term" value="P:proteolysis"/>
    <property type="evidence" value="ECO:0007669"/>
    <property type="project" value="UniProtKB-KW"/>
</dbReference>
<dbReference type="PRINTS" id="PR00834">
    <property type="entry name" value="PROTEASES2C"/>
</dbReference>
<dbReference type="InterPro" id="IPR032698">
    <property type="entry name" value="SirB1_N"/>
</dbReference>
<feature type="chain" id="PRO_5021766399" evidence="3">
    <location>
        <begin position="22"/>
        <end position="762"/>
    </location>
</feature>
<dbReference type="PANTHER" id="PTHR22939">
    <property type="entry name" value="SERINE PROTEASE FAMILY S1C HTRA-RELATED"/>
    <property type="match status" value="1"/>
</dbReference>
<dbReference type="Proteomes" id="UP000315724">
    <property type="component" value="Chromosome"/>
</dbReference>
<dbReference type="Gene3D" id="2.40.10.120">
    <property type="match status" value="1"/>
</dbReference>
<accession>A0A517QRC0</accession>
<name>A0A517QRC0_9PLAN</name>
<dbReference type="GO" id="GO:0004252">
    <property type="term" value="F:serine-type endopeptidase activity"/>
    <property type="evidence" value="ECO:0007669"/>
    <property type="project" value="InterPro"/>
</dbReference>
<dbReference type="OrthoDB" id="248175at2"/>
<organism evidence="6 7">
    <name type="scientific">Thalassoglobus polymorphus</name>
    <dbReference type="NCBI Taxonomy" id="2527994"/>
    <lineage>
        <taxon>Bacteria</taxon>
        <taxon>Pseudomonadati</taxon>
        <taxon>Planctomycetota</taxon>
        <taxon>Planctomycetia</taxon>
        <taxon>Planctomycetales</taxon>
        <taxon>Planctomycetaceae</taxon>
        <taxon>Thalassoglobus</taxon>
    </lineage>
</organism>
<dbReference type="Pfam" id="PF13365">
    <property type="entry name" value="Trypsin_2"/>
    <property type="match status" value="1"/>
</dbReference>
<dbReference type="Gene3D" id="2.60.120.560">
    <property type="entry name" value="Exo-inulinase, domain 1"/>
    <property type="match status" value="1"/>
</dbReference>
<dbReference type="RefSeq" id="WP_145201696.1">
    <property type="nucleotide sequence ID" value="NZ_CP036267.1"/>
</dbReference>
<evidence type="ECO:0000256" key="2">
    <source>
        <dbReference type="SAM" id="Coils"/>
    </source>
</evidence>
<dbReference type="SUPFAM" id="SSF50494">
    <property type="entry name" value="Trypsin-like serine proteases"/>
    <property type="match status" value="1"/>
</dbReference>
<evidence type="ECO:0000259" key="5">
    <source>
        <dbReference type="Pfam" id="PF13369"/>
    </source>
</evidence>
<keyword evidence="2" id="KW-0175">Coiled coil</keyword>
<dbReference type="AlphaFoldDB" id="A0A517QRC0"/>
<dbReference type="InterPro" id="IPR009003">
    <property type="entry name" value="Peptidase_S1_PA"/>
</dbReference>
<reference evidence="6 7" key="1">
    <citation type="submission" date="2019-02" db="EMBL/GenBank/DDBJ databases">
        <title>Deep-cultivation of Planctomycetes and their phenomic and genomic characterization uncovers novel biology.</title>
        <authorList>
            <person name="Wiegand S."/>
            <person name="Jogler M."/>
            <person name="Boedeker C."/>
            <person name="Pinto D."/>
            <person name="Vollmers J."/>
            <person name="Rivas-Marin E."/>
            <person name="Kohn T."/>
            <person name="Peeters S.H."/>
            <person name="Heuer A."/>
            <person name="Rast P."/>
            <person name="Oberbeckmann S."/>
            <person name="Bunk B."/>
            <person name="Jeske O."/>
            <person name="Meyerdierks A."/>
            <person name="Storesund J.E."/>
            <person name="Kallscheuer N."/>
            <person name="Luecker S."/>
            <person name="Lage O.M."/>
            <person name="Pohl T."/>
            <person name="Merkel B.J."/>
            <person name="Hornburger P."/>
            <person name="Mueller R.-W."/>
            <person name="Bruemmer F."/>
            <person name="Labrenz M."/>
            <person name="Spormann A.M."/>
            <person name="Op den Camp H."/>
            <person name="Overmann J."/>
            <person name="Amann R."/>
            <person name="Jetten M.S.M."/>
            <person name="Mascher T."/>
            <person name="Medema M.H."/>
            <person name="Devos D.P."/>
            <person name="Kaster A.-K."/>
            <person name="Ovreas L."/>
            <person name="Rohde M."/>
            <person name="Galperin M.Y."/>
            <person name="Jogler C."/>
        </authorList>
    </citation>
    <scope>NUCLEOTIDE SEQUENCE [LARGE SCALE GENOMIC DNA]</scope>
    <source>
        <strain evidence="6 7">Mal48</strain>
    </source>
</reference>
<dbReference type="Pfam" id="PF06439">
    <property type="entry name" value="3keto-disac_hyd"/>
    <property type="match status" value="1"/>
</dbReference>
<keyword evidence="7" id="KW-1185">Reference proteome</keyword>
<evidence type="ECO:0000313" key="6">
    <source>
        <dbReference type="EMBL" id="QDT34174.1"/>
    </source>
</evidence>
<feature type="domain" description="3-keto-alpha-glucoside-1,2-lyase/3-keto-2-hydroxy-glucal hydratase" evidence="4">
    <location>
        <begin position="261"/>
        <end position="409"/>
    </location>
</feature>
<protein>
    <submittedName>
        <fullName evidence="6">Serine protease HtrA</fullName>
    </submittedName>
</protein>
<dbReference type="InterPro" id="IPR010496">
    <property type="entry name" value="AL/BT2_dom"/>
</dbReference>
<evidence type="ECO:0000256" key="3">
    <source>
        <dbReference type="SAM" id="SignalP"/>
    </source>
</evidence>
<dbReference type="EMBL" id="CP036267">
    <property type="protein sequence ID" value="QDT34174.1"/>
    <property type="molecule type" value="Genomic_DNA"/>
</dbReference>
<comment type="similarity">
    <text evidence="1">Belongs to the UPF0162 family.</text>
</comment>
<keyword evidence="3" id="KW-0732">Signal</keyword>
<dbReference type="KEGG" id="tpol:Mal48_34340"/>
<keyword evidence="6" id="KW-0645">Protease</keyword>
<evidence type="ECO:0000313" key="7">
    <source>
        <dbReference type="Proteomes" id="UP000315724"/>
    </source>
</evidence>
<gene>
    <name evidence="6" type="primary">htrA_3</name>
    <name evidence="6" type="ORF">Mal48_34340</name>
</gene>
<dbReference type="InterPro" id="IPR001940">
    <property type="entry name" value="Peptidase_S1C"/>
</dbReference>
<sequence precursor="true">MNHFKQIVLLSFLLVSCPSLLLSQETEPKEMSEVIDVATQLAGISSEQFLKMVKDAQESVVVVEMEGRDGKPLGIGSGFIISEDGLIATNLHVIGEARPVRVRLFDEREFPVTQIHGTNSTQDVAIIAINANKLTPLKLAQPDSLKQGQPIFALGNPWGLEHSVVTGVVSGFREHDDGMSLIQLAIPIEQGNSGGPVMDMQGRVHGLMTLKSRVTDNLGYAVKANVVRELLDSPNPVPMSRWMTIGALNSRIWEPTGDVNWKHRSGVISVSGTSRGFGGRALCLSKLTPPELPFELAVDVKIEQEDGAAGLVFHSDGGDIHYGFYASSGLLRLTRFDGPTVYSWNVLSDVRSRHFHAGEWNRLKVKLTEETIECYCNDELVLTHNQPKLSGGRIGLVKFRHTTAQFKRFEFATELANEKPTEATHQRVVELANIIEHRHPPEMDTVQEFTDFDHTGLKALKTQAKVLEKRAEHLRQLAREVHEQQIREQLLKAIRSEDSEEDAEPVNLLRASLLISALDNSELVPQEYEKLFDQMVEEFQETVPSGADDKEKITLLNEFLFKTQGFHGSRTNYYHASNSYINEAIDDREGLPLTLSILYIEFARRVGLDAAGIGLPGHFIARVVPKDGTPIYIDAFEEGKEMSLLECRQKVREFSGFPWSDTYLEPQSAENIVLRMLRNLIRVANDSDDVEASLCYVRTILAINPDSVDDRLYKAVLCLRTNRIEDGLAETEWVLTEAPEGIELQRVRELRNAFLEKQADFE</sequence>
<dbReference type="PANTHER" id="PTHR22939:SF129">
    <property type="entry name" value="SERINE PROTEASE HTRA2, MITOCHONDRIAL"/>
    <property type="match status" value="1"/>
</dbReference>
<feature type="signal peptide" evidence="3">
    <location>
        <begin position="1"/>
        <end position="21"/>
    </location>
</feature>
<proteinExistence type="inferred from homology"/>
<keyword evidence="6" id="KW-0378">Hydrolase</keyword>
<feature type="coiled-coil region" evidence="2">
    <location>
        <begin position="457"/>
        <end position="484"/>
    </location>
</feature>
<dbReference type="PROSITE" id="PS51257">
    <property type="entry name" value="PROKAR_LIPOPROTEIN"/>
    <property type="match status" value="1"/>
</dbReference>
<evidence type="ECO:0000259" key="4">
    <source>
        <dbReference type="Pfam" id="PF06439"/>
    </source>
</evidence>